<evidence type="ECO:0000256" key="1">
    <source>
        <dbReference type="SAM" id="MobiDB-lite"/>
    </source>
</evidence>
<proteinExistence type="predicted"/>
<accession>A0A9P9ICU1</accession>
<feature type="compositionally biased region" description="Gly residues" evidence="1">
    <location>
        <begin position="137"/>
        <end position="153"/>
    </location>
</feature>
<gene>
    <name evidence="2" type="ORF">B0J11DRAFT_584148</name>
</gene>
<feature type="region of interest" description="Disordered" evidence="1">
    <location>
        <begin position="63"/>
        <end position="119"/>
    </location>
</feature>
<feature type="region of interest" description="Disordered" evidence="1">
    <location>
        <begin position="171"/>
        <end position="258"/>
    </location>
</feature>
<evidence type="ECO:0000313" key="2">
    <source>
        <dbReference type="EMBL" id="KAH7116116.1"/>
    </source>
</evidence>
<reference evidence="2" key="1">
    <citation type="journal article" date="2021" name="Nat. Commun.">
        <title>Genetic determinants of endophytism in the Arabidopsis root mycobiome.</title>
        <authorList>
            <person name="Mesny F."/>
            <person name="Miyauchi S."/>
            <person name="Thiergart T."/>
            <person name="Pickel B."/>
            <person name="Atanasova L."/>
            <person name="Karlsson M."/>
            <person name="Huettel B."/>
            <person name="Barry K.W."/>
            <person name="Haridas S."/>
            <person name="Chen C."/>
            <person name="Bauer D."/>
            <person name="Andreopoulos W."/>
            <person name="Pangilinan J."/>
            <person name="LaButti K."/>
            <person name="Riley R."/>
            <person name="Lipzen A."/>
            <person name="Clum A."/>
            <person name="Drula E."/>
            <person name="Henrissat B."/>
            <person name="Kohler A."/>
            <person name="Grigoriev I.V."/>
            <person name="Martin F.M."/>
            <person name="Hacquard S."/>
        </authorList>
    </citation>
    <scope>NUCLEOTIDE SEQUENCE</scope>
    <source>
        <strain evidence="2">MPI-CAGE-CH-0243</strain>
    </source>
</reference>
<feature type="region of interest" description="Disordered" evidence="1">
    <location>
        <begin position="131"/>
        <end position="156"/>
    </location>
</feature>
<dbReference type="EMBL" id="JAGMWT010000015">
    <property type="protein sequence ID" value="KAH7116116.1"/>
    <property type="molecule type" value="Genomic_DNA"/>
</dbReference>
<dbReference type="OrthoDB" id="3794829at2759"/>
<organism evidence="2 3">
    <name type="scientific">Dendryphion nanum</name>
    <dbReference type="NCBI Taxonomy" id="256645"/>
    <lineage>
        <taxon>Eukaryota</taxon>
        <taxon>Fungi</taxon>
        <taxon>Dikarya</taxon>
        <taxon>Ascomycota</taxon>
        <taxon>Pezizomycotina</taxon>
        <taxon>Dothideomycetes</taxon>
        <taxon>Pleosporomycetidae</taxon>
        <taxon>Pleosporales</taxon>
        <taxon>Torulaceae</taxon>
        <taxon>Dendryphion</taxon>
    </lineage>
</organism>
<dbReference type="AlphaFoldDB" id="A0A9P9ICU1"/>
<dbReference type="Proteomes" id="UP000700596">
    <property type="component" value="Unassembled WGS sequence"/>
</dbReference>
<keyword evidence="3" id="KW-1185">Reference proteome</keyword>
<protein>
    <submittedName>
        <fullName evidence="2">Uncharacterized protein</fullName>
    </submittedName>
</protein>
<comment type="caution">
    <text evidence="2">The sequence shown here is derived from an EMBL/GenBank/DDBJ whole genome shotgun (WGS) entry which is preliminary data.</text>
</comment>
<name>A0A9P9ICU1_9PLEO</name>
<sequence>MCKYWKKAYLCGCHSHIFRDRCPSALRDPNDYCANHDIEDIPRRSFFKCFDCMVQEVREEKAEEEKKAAEAELAKKKEEERIRKDKLRRDAEDRARLEREEDVRRERDRRAEAERARREGGAWVELGGKERKKRGRAGGVGAGGNVNGGGGTSGNRPGLITIASRNGVDSGAGFGPNNNGFEAPSPLSGMTKRMGKLGIGQAKASPQLKTSLDSGPNGAGTAKGGSKENVPKNGIDPGGRAGTWGPKVSPITILKKPY</sequence>
<evidence type="ECO:0000313" key="3">
    <source>
        <dbReference type="Proteomes" id="UP000700596"/>
    </source>
</evidence>